<feature type="region of interest" description="Disordered" evidence="1">
    <location>
        <begin position="76"/>
        <end position="97"/>
    </location>
</feature>
<dbReference type="EMBL" id="CAID01000002">
    <property type="protein sequence ID" value="CEG01209.1"/>
    <property type="molecule type" value="Genomic_DNA"/>
</dbReference>
<dbReference type="AlphaFoldDB" id="A0A090MCB8"/>
<gene>
    <name evidence="2" type="ORF">OT_ostta02g04510</name>
</gene>
<sequence length="449" mass="48662">MVVSRETERLLDRDAVDDAHARALGAVASASNASDVIRNTHGGAHSTKIVAALALGALGALGCLAGRQTMTNDPIPGAMESEGARGRGARGDGAGEGLGVAALGERAPRRAMESSDAGATSEAVDYSTMNPAERRAAVLRDLNGKREGEGLPTFLHVPKTGGTMIESALGSLGIAVGFCHKRPYEFRSAFVGFEPWHTPPRGVVPDSWAILRDPYTRAQSDFLWRTSWEDKDTFAALRTGYDPENCVAFEQHVARQIAGATKSELRKCYQRRQYAVEGMNECDETFKGVGMGVNSHWLPQSVMAASAARLFKFEDCLDLTEKTGTCTKPRAGGKQDNLVKFLRERYHPAVSLEGHINEWNPVIGKPDLEPCWAHMSPKVLNDFNELYAHDFNAFGYATKTSRANETTLALGLERFPARPTSVDRASTLGEIERSLPDGRVAQQNVSPAC</sequence>
<protein>
    <submittedName>
        <fullName evidence="2">Unnamed product</fullName>
    </submittedName>
</protein>
<comment type="caution">
    <text evidence="2">The sequence shown here is derived from an EMBL/GenBank/DDBJ whole genome shotgun (WGS) entry which is preliminary data.</text>
</comment>
<reference evidence="3" key="1">
    <citation type="journal article" date="2006" name="Proc. Natl. Acad. Sci. U.S.A.">
        <title>Genome analysis of the smallest free-living eukaryote Ostreococcus tauri unveils many unique features.</title>
        <authorList>
            <person name="Derelle E."/>
            <person name="Ferraz C."/>
            <person name="Rombauts S."/>
            <person name="Rouze P."/>
            <person name="Worden A.Z."/>
            <person name="Robbens S."/>
            <person name="Partensky F."/>
            <person name="Degroeve S."/>
            <person name="Echeynie S."/>
            <person name="Cooke R."/>
            <person name="Saeys Y."/>
            <person name="Wuyts J."/>
            <person name="Jabbari K."/>
            <person name="Bowler C."/>
            <person name="Panaud O."/>
            <person name="Piegu B."/>
            <person name="Ball S.G."/>
            <person name="Ral J.-P."/>
            <person name="Bouget F.-Y."/>
            <person name="Piganeau G."/>
            <person name="De Baets B."/>
            <person name="Picard A."/>
            <person name="Delseny M."/>
            <person name="Demaille J."/>
            <person name="Van de Peer Y."/>
            <person name="Moreau H."/>
        </authorList>
    </citation>
    <scope>NUCLEOTIDE SEQUENCE [LARGE SCALE GENOMIC DNA]</scope>
    <source>
        <strain evidence="3">OTTH 0595 / CCAP 157/2 / RCC745</strain>
    </source>
</reference>
<evidence type="ECO:0000256" key="1">
    <source>
        <dbReference type="SAM" id="MobiDB-lite"/>
    </source>
</evidence>
<accession>A0A090MCB8</accession>
<dbReference type="RefSeq" id="XP_022840846.1">
    <property type="nucleotide sequence ID" value="XM_022985165.1"/>
</dbReference>
<name>A0A090MCB8_OSTTA</name>
<dbReference type="OrthoDB" id="498243at2759"/>
<dbReference type="GeneID" id="9832779"/>
<keyword evidence="3" id="KW-1185">Reference proteome</keyword>
<dbReference type="InParanoid" id="A0A090MCB8"/>
<evidence type="ECO:0000313" key="2">
    <source>
        <dbReference type="EMBL" id="CEG01209.1"/>
    </source>
</evidence>
<proteinExistence type="predicted"/>
<evidence type="ECO:0000313" key="3">
    <source>
        <dbReference type="Proteomes" id="UP000009170"/>
    </source>
</evidence>
<dbReference type="KEGG" id="ota:OT_ostta02g04510"/>
<organism evidence="2 3">
    <name type="scientific">Ostreococcus tauri</name>
    <name type="common">Marine green alga</name>
    <dbReference type="NCBI Taxonomy" id="70448"/>
    <lineage>
        <taxon>Eukaryota</taxon>
        <taxon>Viridiplantae</taxon>
        <taxon>Chlorophyta</taxon>
        <taxon>Mamiellophyceae</taxon>
        <taxon>Mamiellales</taxon>
        <taxon>Bathycoccaceae</taxon>
        <taxon>Ostreococcus</taxon>
    </lineage>
</organism>
<reference evidence="2 3" key="2">
    <citation type="journal article" date="2014" name="BMC Genomics">
        <title>An improved genome of the model marine alga Ostreococcus tauri unfolds by assessing Illumina de novo assemblies.</title>
        <authorList>
            <person name="Blanc-Mathieu R."/>
            <person name="Verhelst B."/>
            <person name="Derelle E."/>
            <person name="Rombauts S."/>
            <person name="Bouget F.Y."/>
            <person name="Carre I."/>
            <person name="Chateau A."/>
            <person name="Eyre-Walker A."/>
            <person name="Grimsley N."/>
            <person name="Moreau H."/>
            <person name="Piegu B."/>
            <person name="Rivals E."/>
            <person name="Schackwitz W."/>
            <person name="Van de Peer Y."/>
            <person name="Piganeau G."/>
        </authorList>
    </citation>
    <scope>NUCLEOTIDE SEQUENCE [LARGE SCALE GENOMIC DNA]</scope>
    <source>
        <strain evidence="3">OTTH 0595 / CCAP 157/2 / RCC745</strain>
    </source>
</reference>
<dbReference type="Proteomes" id="UP000009170">
    <property type="component" value="Unassembled WGS sequence"/>
</dbReference>